<evidence type="ECO:0000313" key="1">
    <source>
        <dbReference type="EMBL" id="ACG76429.1"/>
    </source>
</evidence>
<dbReference type="Proteomes" id="UP000001868">
    <property type="component" value="Chromosome"/>
</dbReference>
<dbReference type="RefSeq" id="WP_012520577.1">
    <property type="nucleotide sequence ID" value="NC_011144.1"/>
</dbReference>
<proteinExistence type="predicted"/>
<evidence type="ECO:0008006" key="3">
    <source>
        <dbReference type="Google" id="ProtNLM"/>
    </source>
</evidence>
<protein>
    <recommendedName>
        <fullName evidence="3">Glycosyl transferase family 1 domain-containing protein</fullName>
    </recommendedName>
</protein>
<dbReference type="Gene3D" id="3.40.50.2000">
    <property type="entry name" value="Glycogen Phosphorylase B"/>
    <property type="match status" value="1"/>
</dbReference>
<accession>B4RBG9</accession>
<dbReference type="eggNOG" id="COG0438">
    <property type="taxonomic scope" value="Bacteria"/>
</dbReference>
<sequence>MDLDLPANALAEALRVARTAEQLDVAIDHVARVAGRFREPELYGRMLYASEVDATVPVLAQRLKLKDLPGELSNTRAVVLVSRLYASGGHSRVAADIVRRLPPASATLVMTDPKRQFRHRQMLNGVPGFDLRAAVLLASATPAERIVELYNILAAIRPTRIFLLNHHMDLTAVAAAWPFRDVVEFIHHADHLPCLGATLPFAAHVDLTWTCHLACRDAGLRPLYAGLAAPALAPGEVAARPGLRVATSGVQHKFEGRRAHAWADFAAAVLRRPGAEMIHIGATSPEFEQGLRQALAGAGADPARYRFVGQVESVHAALLEHGADVYLSSFPETGGKANLEAMAARIPVILPMAAGTPPLLRYDLPLRRWTEVERPDQIDAALDAALAMAPALRTPEAVAELERELGRFDAYVANEAARP</sequence>
<reference evidence="1 2" key="1">
    <citation type="journal article" date="2008" name="BMC Genomics">
        <title>Complete genome of Phenylobacterium zucineum - a novel facultative intracellular bacterium isolated from human erythroleukemia cell line K562.</title>
        <authorList>
            <person name="Luo Y."/>
            <person name="Xu X."/>
            <person name="Ding Z."/>
            <person name="Liu Z."/>
            <person name="Zhang B."/>
            <person name="Yan Z."/>
            <person name="Sun J."/>
            <person name="Hu S."/>
            <person name="Hu X."/>
        </authorList>
    </citation>
    <scope>NUCLEOTIDE SEQUENCE [LARGE SCALE GENOMIC DNA]</scope>
    <source>
        <strain evidence="1 2">HLK1</strain>
    </source>
</reference>
<gene>
    <name evidence="1" type="ordered locus">PHZ_c0015</name>
</gene>
<organism evidence="1 2">
    <name type="scientific">Phenylobacterium zucineum (strain HLK1)</name>
    <dbReference type="NCBI Taxonomy" id="450851"/>
    <lineage>
        <taxon>Bacteria</taxon>
        <taxon>Pseudomonadati</taxon>
        <taxon>Pseudomonadota</taxon>
        <taxon>Alphaproteobacteria</taxon>
        <taxon>Caulobacterales</taxon>
        <taxon>Caulobacteraceae</taxon>
        <taxon>Phenylobacterium</taxon>
    </lineage>
</organism>
<dbReference type="KEGG" id="pzu:PHZ_c0015"/>
<dbReference type="EMBL" id="CP000747">
    <property type="protein sequence ID" value="ACG76429.1"/>
    <property type="molecule type" value="Genomic_DNA"/>
</dbReference>
<dbReference type="AlphaFoldDB" id="B4RBG9"/>
<dbReference type="HOGENOM" id="CLU_655281_0_0_5"/>
<keyword evidence="2" id="KW-1185">Reference proteome</keyword>
<dbReference type="OrthoDB" id="8451072at2"/>
<dbReference type="SUPFAM" id="SSF53756">
    <property type="entry name" value="UDP-Glycosyltransferase/glycogen phosphorylase"/>
    <property type="match status" value="1"/>
</dbReference>
<name>B4RBG9_PHEZH</name>
<evidence type="ECO:0000313" key="2">
    <source>
        <dbReference type="Proteomes" id="UP000001868"/>
    </source>
</evidence>